<evidence type="ECO:0000313" key="1">
    <source>
        <dbReference type="EMBL" id="VFJ59895.1"/>
    </source>
</evidence>
<accession>A0A450T0Q7</accession>
<reference evidence="1" key="1">
    <citation type="submission" date="2019-02" db="EMBL/GenBank/DDBJ databases">
        <authorList>
            <person name="Gruber-Vodicka R. H."/>
            <person name="Seah K. B. B."/>
        </authorList>
    </citation>
    <scope>NUCLEOTIDE SEQUENCE</scope>
    <source>
        <strain evidence="1">BECK_BZ15</strain>
    </source>
</reference>
<organism evidence="1">
    <name type="scientific">Candidatus Kentrum sp. FW</name>
    <dbReference type="NCBI Taxonomy" id="2126338"/>
    <lineage>
        <taxon>Bacteria</taxon>
        <taxon>Pseudomonadati</taxon>
        <taxon>Pseudomonadota</taxon>
        <taxon>Gammaproteobacteria</taxon>
        <taxon>Candidatus Kentrum</taxon>
    </lineage>
</organism>
<dbReference type="AlphaFoldDB" id="A0A450T0Q7"/>
<gene>
    <name evidence="1" type="ORF">BECKFW1821A_GA0114235_10957</name>
</gene>
<name>A0A450T0Q7_9GAMM</name>
<dbReference type="EMBL" id="CAADEW010000095">
    <property type="protein sequence ID" value="VFJ59895.1"/>
    <property type="molecule type" value="Genomic_DNA"/>
</dbReference>
<proteinExistence type="predicted"/>
<protein>
    <submittedName>
        <fullName evidence="1">Uncharacterized protein</fullName>
    </submittedName>
</protein>
<sequence>MACYLSWNHSPGIAPRQLGNKTDLDAELVRGVPGWNVRSSTFFMSCHRPKITSNIRALVSIVGEELHKPRSVLVKLSIFCKT</sequence>